<dbReference type="CDD" id="cd06223">
    <property type="entry name" value="PRTases_typeI"/>
    <property type="match status" value="1"/>
</dbReference>
<evidence type="ECO:0000313" key="3">
    <source>
        <dbReference type="Proteomes" id="UP000193083"/>
    </source>
</evidence>
<dbReference type="EMBL" id="FXBL01000004">
    <property type="protein sequence ID" value="SMH50653.1"/>
    <property type="molecule type" value="Genomic_DNA"/>
</dbReference>
<organism evidence="2 3">
    <name type="scientific">Mesorhizobium australicum</name>
    <dbReference type="NCBI Taxonomy" id="536018"/>
    <lineage>
        <taxon>Bacteria</taxon>
        <taxon>Pseudomonadati</taxon>
        <taxon>Pseudomonadota</taxon>
        <taxon>Alphaproteobacteria</taxon>
        <taxon>Hyphomicrobiales</taxon>
        <taxon>Phyllobacteriaceae</taxon>
        <taxon>Mesorhizobium</taxon>
    </lineage>
</organism>
<dbReference type="SUPFAM" id="SSF53271">
    <property type="entry name" value="PRTase-like"/>
    <property type="match status" value="1"/>
</dbReference>
<evidence type="ECO:0000313" key="2">
    <source>
        <dbReference type="EMBL" id="SMH50653.1"/>
    </source>
</evidence>
<sequence length="225" mass="24375">MFRDRKEAGEMLAAEVVALAPREPVVLALPRGGVPVADEVARALGARLDLVIVRKVGAPGNRELAVAAIVDGNPPDVVLNREIVEAYNLQEEELAGLIAQERPELERRRAAYLGTRQPVSVRGKTVILVDDGAATGTTMKVAVRALRRRSPAEIIVALPVASQEAVMELSHEADRVVCLSQPPHFRALGYHYREFHQLDDAEVLDLLAKAASRHRKGRGAAPGQT</sequence>
<proteinExistence type="predicted"/>
<evidence type="ECO:0000259" key="1">
    <source>
        <dbReference type="Pfam" id="PF00156"/>
    </source>
</evidence>
<feature type="domain" description="Phosphoribosyltransferase" evidence="1">
    <location>
        <begin position="13"/>
        <end position="180"/>
    </location>
</feature>
<name>A0A1X7PH48_9HYPH</name>
<dbReference type="Proteomes" id="UP000193083">
    <property type="component" value="Unassembled WGS sequence"/>
</dbReference>
<dbReference type="Gene3D" id="3.30.1310.20">
    <property type="entry name" value="PRTase-like"/>
    <property type="match status" value="1"/>
</dbReference>
<gene>
    <name evidence="2" type="ORF">SAMN02982922_4219</name>
</gene>
<accession>A0A1X7PH48</accession>
<dbReference type="GO" id="GO:0016740">
    <property type="term" value="F:transferase activity"/>
    <property type="evidence" value="ECO:0007669"/>
    <property type="project" value="UniProtKB-KW"/>
</dbReference>
<dbReference type="OrthoDB" id="9810066at2"/>
<protein>
    <submittedName>
        <fullName evidence="2">Putative phosphoribosyl transferase</fullName>
    </submittedName>
</protein>
<dbReference type="Pfam" id="PF00156">
    <property type="entry name" value="Pribosyltran"/>
    <property type="match status" value="1"/>
</dbReference>
<dbReference type="InterPro" id="IPR029057">
    <property type="entry name" value="PRTase-like"/>
</dbReference>
<reference evidence="2 3" key="1">
    <citation type="submission" date="2017-04" db="EMBL/GenBank/DDBJ databases">
        <authorList>
            <person name="Afonso C.L."/>
            <person name="Miller P.J."/>
            <person name="Scott M.A."/>
            <person name="Spackman E."/>
            <person name="Goraichik I."/>
            <person name="Dimitrov K.M."/>
            <person name="Suarez D.L."/>
            <person name="Swayne D.E."/>
        </authorList>
    </citation>
    <scope>NUCLEOTIDE SEQUENCE [LARGE SCALE GENOMIC DNA]</scope>
    <source>
        <strain evidence="2 3">B5P</strain>
    </source>
</reference>
<dbReference type="Gene3D" id="3.40.50.2020">
    <property type="match status" value="1"/>
</dbReference>
<dbReference type="AlphaFoldDB" id="A0A1X7PH48"/>
<dbReference type="InterPro" id="IPR000836">
    <property type="entry name" value="PRTase_dom"/>
</dbReference>
<keyword evidence="2" id="KW-0808">Transferase</keyword>
<keyword evidence="3" id="KW-1185">Reference proteome</keyword>